<evidence type="ECO:0000256" key="1">
    <source>
        <dbReference type="ARBA" id="ARBA00001946"/>
    </source>
</evidence>
<evidence type="ECO:0000256" key="7">
    <source>
        <dbReference type="RuleBase" id="RU004326"/>
    </source>
</evidence>
<feature type="domain" description="Alpha-D-phosphohexomutase alpha/beta/alpha" evidence="11">
    <location>
        <begin position="262"/>
        <end position="380"/>
    </location>
</feature>
<keyword evidence="4 7" id="KW-0479">Metal-binding</keyword>
<dbReference type="Gene3D" id="3.30.310.50">
    <property type="entry name" value="Alpha-D-phosphohexomutase, C-terminal domain"/>
    <property type="match status" value="1"/>
</dbReference>
<evidence type="ECO:0000313" key="13">
    <source>
        <dbReference type="Proteomes" id="UP001276761"/>
    </source>
</evidence>
<evidence type="ECO:0000259" key="11">
    <source>
        <dbReference type="Pfam" id="PF02880"/>
    </source>
</evidence>
<dbReference type="SUPFAM" id="SSF53738">
    <property type="entry name" value="Phosphoglucomutase, first 3 domains"/>
    <property type="match status" value="3"/>
</dbReference>
<dbReference type="GO" id="GO:0000287">
    <property type="term" value="F:magnesium ion binding"/>
    <property type="evidence" value="ECO:0007669"/>
    <property type="project" value="InterPro"/>
</dbReference>
<dbReference type="InterPro" id="IPR016055">
    <property type="entry name" value="A-D-PHexomutase_a/b/a-I/II/III"/>
</dbReference>
<dbReference type="EMBL" id="JAWXXT010000001">
    <property type="protein sequence ID" value="MDX5976683.1"/>
    <property type="molecule type" value="Genomic_DNA"/>
</dbReference>
<keyword evidence="5 7" id="KW-0460">Magnesium</keyword>
<feature type="domain" description="Alpha-D-phosphohexomutase alpha/beta/alpha" evidence="9">
    <location>
        <begin position="15"/>
        <end position="140"/>
    </location>
</feature>
<sequence>MTKVIKDIIEQSGIAFGTSGARGLVEQFEHDVCAAFTAAFLSVMREYGEVNQLAIGLDRRPSSPAMAAVCSAAARALDIEVYDYGVLPTPALALQAMADGVPAIMITGSHIPFDRNGIKFYRPEGEITKADEQAIMQVADELPVLGTIERAPVNEAANCRYLSRYSEWFSGQPLNGLRVGLYQHSAAGRDLNQVVLKALGAEVVVLGRSEEFVPVDTEAVSSEDRIKGRDWASQYQLDALLTTDGDGDRPLLADEKGNWLRGDIVGLLCARELGIEALAVPVSCNTAIETCGVFDQVERTRIGSPYVLSAMERLAGKHNRVAGFEANGGFLLGTALVEGEKCLDALPTRDALLPALTLMVAAARKGKALSVLVEEIPARYTASDRLKNFPTDQSKYLLAQWQENLAVMQQALGFKHTIINVDTTDGLRVTFDNGDIVHFRPSGNAPELRCYTEAKTQKEAEALVVNVLQKVRK</sequence>
<dbReference type="Gene3D" id="3.40.120.10">
    <property type="entry name" value="Alpha-D-Glucose-1,6-Bisphosphate, subunit A, domain 3"/>
    <property type="match status" value="3"/>
</dbReference>
<dbReference type="Proteomes" id="UP001276761">
    <property type="component" value="Unassembled WGS sequence"/>
</dbReference>
<dbReference type="GO" id="GO:0009252">
    <property type="term" value="P:peptidoglycan biosynthetic process"/>
    <property type="evidence" value="ECO:0007669"/>
    <property type="project" value="TreeGrafter"/>
</dbReference>
<dbReference type="InterPro" id="IPR036900">
    <property type="entry name" value="A-D-PHexomutase_C_sf"/>
</dbReference>
<comment type="similarity">
    <text evidence="2 7">Belongs to the phosphohexose mutase family.</text>
</comment>
<keyword evidence="6" id="KW-0413">Isomerase</keyword>
<evidence type="ECO:0000259" key="8">
    <source>
        <dbReference type="Pfam" id="PF00408"/>
    </source>
</evidence>
<feature type="domain" description="Alpha-D-phosphohexomutase alpha/beta/alpha" evidence="10">
    <location>
        <begin position="161"/>
        <end position="257"/>
    </location>
</feature>
<dbReference type="GO" id="GO:0008966">
    <property type="term" value="F:phosphoglucosamine mutase activity"/>
    <property type="evidence" value="ECO:0007669"/>
    <property type="project" value="TreeGrafter"/>
</dbReference>
<name>A0AAJ2RQX3_9GAMM</name>
<evidence type="ECO:0000256" key="6">
    <source>
        <dbReference type="ARBA" id="ARBA00023235"/>
    </source>
</evidence>
<dbReference type="InterPro" id="IPR005844">
    <property type="entry name" value="A-D-PHexomutase_a/b/a-I"/>
</dbReference>
<dbReference type="GO" id="GO:0005829">
    <property type="term" value="C:cytosol"/>
    <property type="evidence" value="ECO:0007669"/>
    <property type="project" value="TreeGrafter"/>
</dbReference>
<feature type="domain" description="Alpha-D-phosphohexomutase C-terminal" evidence="8">
    <location>
        <begin position="404"/>
        <end position="468"/>
    </location>
</feature>
<dbReference type="InterPro" id="IPR005846">
    <property type="entry name" value="A-D-PHexomutase_a/b/a-III"/>
</dbReference>
<dbReference type="InterPro" id="IPR050060">
    <property type="entry name" value="Phosphoglucosamine_mutase"/>
</dbReference>
<comment type="cofactor">
    <cofactor evidence="1">
        <name>Mg(2+)</name>
        <dbReference type="ChEBI" id="CHEBI:18420"/>
    </cofactor>
</comment>
<protein>
    <submittedName>
        <fullName evidence="12">Phosphomannomutase</fullName>
    </submittedName>
</protein>
<dbReference type="GO" id="GO:0005975">
    <property type="term" value="P:carbohydrate metabolic process"/>
    <property type="evidence" value="ECO:0007669"/>
    <property type="project" value="InterPro"/>
</dbReference>
<dbReference type="AlphaFoldDB" id="A0AAJ2RQX3"/>
<evidence type="ECO:0000256" key="4">
    <source>
        <dbReference type="ARBA" id="ARBA00022723"/>
    </source>
</evidence>
<gene>
    <name evidence="12" type="ORF">SIL78_03800</name>
</gene>
<proteinExistence type="inferred from homology"/>
<dbReference type="Pfam" id="PF02879">
    <property type="entry name" value="PGM_PMM_II"/>
    <property type="match status" value="1"/>
</dbReference>
<comment type="caution">
    <text evidence="12">The sequence shown here is derived from an EMBL/GenBank/DDBJ whole genome shotgun (WGS) entry which is preliminary data.</text>
</comment>
<dbReference type="CDD" id="cd03088">
    <property type="entry name" value="ManB"/>
    <property type="match status" value="1"/>
</dbReference>
<dbReference type="GeneID" id="303164595"/>
<evidence type="ECO:0000256" key="2">
    <source>
        <dbReference type="ARBA" id="ARBA00010231"/>
    </source>
</evidence>
<keyword evidence="3" id="KW-0597">Phosphoprotein</keyword>
<dbReference type="InterPro" id="IPR005843">
    <property type="entry name" value="A-D-PHexomutase_C"/>
</dbReference>
<dbReference type="PANTHER" id="PTHR42946:SF1">
    <property type="entry name" value="PHOSPHOGLUCOMUTASE (ALPHA-D-GLUCOSE-1,6-BISPHOSPHATE-DEPENDENT)"/>
    <property type="match status" value="1"/>
</dbReference>
<dbReference type="InterPro" id="IPR005845">
    <property type="entry name" value="A-D-PHexomutase_a/b/a-II"/>
</dbReference>
<dbReference type="PANTHER" id="PTHR42946">
    <property type="entry name" value="PHOSPHOHEXOSE MUTASE"/>
    <property type="match status" value="1"/>
</dbReference>
<organism evidence="12 13">
    <name type="scientific">Vreelandella alkaliphila</name>
    <dbReference type="NCBI Taxonomy" id="272774"/>
    <lineage>
        <taxon>Bacteria</taxon>
        <taxon>Pseudomonadati</taxon>
        <taxon>Pseudomonadota</taxon>
        <taxon>Gammaproteobacteria</taxon>
        <taxon>Oceanospirillales</taxon>
        <taxon>Halomonadaceae</taxon>
        <taxon>Vreelandella</taxon>
    </lineage>
</organism>
<evidence type="ECO:0000313" key="12">
    <source>
        <dbReference type="EMBL" id="MDX5976683.1"/>
    </source>
</evidence>
<dbReference type="GO" id="GO:0006048">
    <property type="term" value="P:UDP-N-acetylglucosamine biosynthetic process"/>
    <property type="evidence" value="ECO:0007669"/>
    <property type="project" value="TreeGrafter"/>
</dbReference>
<dbReference type="PROSITE" id="PS00710">
    <property type="entry name" value="PGM_PMM"/>
    <property type="match status" value="1"/>
</dbReference>
<accession>A0AAJ2RQX3</accession>
<dbReference type="Pfam" id="PF00408">
    <property type="entry name" value="PGM_PMM_IV"/>
    <property type="match status" value="1"/>
</dbReference>
<dbReference type="Pfam" id="PF02880">
    <property type="entry name" value="PGM_PMM_III"/>
    <property type="match status" value="1"/>
</dbReference>
<dbReference type="GO" id="GO:0004615">
    <property type="term" value="F:phosphomannomutase activity"/>
    <property type="evidence" value="ECO:0007669"/>
    <property type="project" value="TreeGrafter"/>
</dbReference>
<dbReference type="InterPro" id="IPR016066">
    <property type="entry name" value="A-D-PHexomutase_CS"/>
</dbReference>
<evidence type="ECO:0000256" key="5">
    <source>
        <dbReference type="ARBA" id="ARBA00022842"/>
    </source>
</evidence>
<dbReference type="RefSeq" id="WP_198349245.1">
    <property type="nucleotide sequence ID" value="NZ_JABASV010000004.1"/>
</dbReference>
<evidence type="ECO:0000256" key="3">
    <source>
        <dbReference type="ARBA" id="ARBA00022553"/>
    </source>
</evidence>
<evidence type="ECO:0000259" key="10">
    <source>
        <dbReference type="Pfam" id="PF02879"/>
    </source>
</evidence>
<dbReference type="Pfam" id="PF02878">
    <property type="entry name" value="PGM_PMM_I"/>
    <property type="match status" value="1"/>
</dbReference>
<evidence type="ECO:0000259" key="9">
    <source>
        <dbReference type="Pfam" id="PF02878"/>
    </source>
</evidence>
<reference evidence="12" key="1">
    <citation type="submission" date="2023-11" db="EMBL/GenBank/DDBJ databases">
        <title>MicrobeMod: A computational toolkit for identifying prokaryotic methylation and restriction-modification with nanopore sequencing.</title>
        <authorList>
            <person name="Crits-Christoph A."/>
            <person name="Kang S.C."/>
            <person name="Lee H."/>
            <person name="Ostrov N."/>
        </authorList>
    </citation>
    <scope>NUCLEOTIDE SEQUENCE</scope>
    <source>
        <strain evidence="12">ATCC BAA-953</strain>
    </source>
</reference>
<dbReference type="SUPFAM" id="SSF55957">
    <property type="entry name" value="Phosphoglucomutase, C-terminal domain"/>
    <property type="match status" value="1"/>
</dbReference>